<feature type="compositionally biased region" description="Basic and acidic residues" evidence="1">
    <location>
        <begin position="50"/>
        <end position="63"/>
    </location>
</feature>
<evidence type="ECO:0000313" key="3">
    <source>
        <dbReference type="Proteomes" id="UP000314294"/>
    </source>
</evidence>
<gene>
    <name evidence="2" type="ORF">EYF80_004450</name>
</gene>
<feature type="compositionally biased region" description="Basic and acidic residues" evidence="1">
    <location>
        <begin position="1"/>
        <end position="11"/>
    </location>
</feature>
<organism evidence="2 3">
    <name type="scientific">Liparis tanakae</name>
    <name type="common">Tanaka's snailfish</name>
    <dbReference type="NCBI Taxonomy" id="230148"/>
    <lineage>
        <taxon>Eukaryota</taxon>
        <taxon>Metazoa</taxon>
        <taxon>Chordata</taxon>
        <taxon>Craniata</taxon>
        <taxon>Vertebrata</taxon>
        <taxon>Euteleostomi</taxon>
        <taxon>Actinopterygii</taxon>
        <taxon>Neopterygii</taxon>
        <taxon>Teleostei</taxon>
        <taxon>Neoteleostei</taxon>
        <taxon>Acanthomorphata</taxon>
        <taxon>Eupercaria</taxon>
        <taxon>Perciformes</taxon>
        <taxon>Cottioidei</taxon>
        <taxon>Cottales</taxon>
        <taxon>Liparidae</taxon>
        <taxon>Liparis</taxon>
    </lineage>
</organism>
<sequence>MPRWSENKAEPCEEEEEEEEEGAAEEGFPPLRADPVADVQVLNGSRQIKVRGDDTHGEHDCRVRQKSPNNYR</sequence>
<evidence type="ECO:0000256" key="1">
    <source>
        <dbReference type="SAM" id="MobiDB-lite"/>
    </source>
</evidence>
<keyword evidence="3" id="KW-1185">Reference proteome</keyword>
<dbReference type="Proteomes" id="UP000314294">
    <property type="component" value="Unassembled WGS sequence"/>
</dbReference>
<feature type="region of interest" description="Disordered" evidence="1">
    <location>
        <begin position="46"/>
        <end position="72"/>
    </location>
</feature>
<feature type="region of interest" description="Disordered" evidence="1">
    <location>
        <begin position="1"/>
        <end position="34"/>
    </location>
</feature>
<protein>
    <submittedName>
        <fullName evidence="2">Uncharacterized protein</fullName>
    </submittedName>
</protein>
<reference evidence="2 3" key="1">
    <citation type="submission" date="2019-03" db="EMBL/GenBank/DDBJ databases">
        <title>First draft genome of Liparis tanakae, snailfish: a comprehensive survey of snailfish specific genes.</title>
        <authorList>
            <person name="Kim W."/>
            <person name="Song I."/>
            <person name="Jeong J.-H."/>
            <person name="Kim D."/>
            <person name="Kim S."/>
            <person name="Ryu S."/>
            <person name="Song J.Y."/>
            <person name="Lee S.K."/>
        </authorList>
    </citation>
    <scope>NUCLEOTIDE SEQUENCE [LARGE SCALE GENOMIC DNA]</scope>
    <source>
        <tissue evidence="2">Muscle</tissue>
    </source>
</reference>
<evidence type="ECO:0000313" key="2">
    <source>
        <dbReference type="EMBL" id="TNN85428.1"/>
    </source>
</evidence>
<dbReference type="AlphaFoldDB" id="A0A4Z2J6X9"/>
<accession>A0A4Z2J6X9</accession>
<comment type="caution">
    <text evidence="2">The sequence shown here is derived from an EMBL/GenBank/DDBJ whole genome shotgun (WGS) entry which is preliminary data.</text>
</comment>
<name>A0A4Z2J6X9_9TELE</name>
<proteinExistence type="predicted"/>
<dbReference type="EMBL" id="SRLO01000021">
    <property type="protein sequence ID" value="TNN85428.1"/>
    <property type="molecule type" value="Genomic_DNA"/>
</dbReference>
<feature type="compositionally biased region" description="Acidic residues" evidence="1">
    <location>
        <begin position="12"/>
        <end position="24"/>
    </location>
</feature>